<organism evidence="2 3">
    <name type="scientific">Exophiala sideris</name>
    <dbReference type="NCBI Taxonomy" id="1016849"/>
    <lineage>
        <taxon>Eukaryota</taxon>
        <taxon>Fungi</taxon>
        <taxon>Dikarya</taxon>
        <taxon>Ascomycota</taxon>
        <taxon>Pezizomycotina</taxon>
        <taxon>Eurotiomycetes</taxon>
        <taxon>Chaetothyriomycetidae</taxon>
        <taxon>Chaetothyriales</taxon>
        <taxon>Herpotrichiellaceae</taxon>
        <taxon>Exophiala</taxon>
    </lineage>
</organism>
<dbReference type="STRING" id="1016849.A0A0D1ZG87"/>
<feature type="compositionally biased region" description="Basic and acidic residues" evidence="1">
    <location>
        <begin position="77"/>
        <end position="87"/>
    </location>
</feature>
<sequence>MTKNDSSFNADEDLLSRLNALKQSTISFDQTNFQASLGTKSQASLAPSPARALHSDLLTRWKSLGGTASATAVDPAHPTEKAEDEKTVEELLADLGPSDTWEVGKSEEDQVKDLLQSASAALGAAHEHEATSNAQEGRDNVESSSAAARLPAIDISIFQPEPDSEEEGKIDGKTKDTLDHEADELLARILDEVKHEPTEPEEEDADGSDEQNETGNADASPGQQAVSLELPDTPSKLPDPVQPQSKSGLADDDDLASRFAGLTLPSVPTTIKPTNTSKSSTKPSAGYTDEEIDSWCIICNDDATLRCIGCDGDLYCANCWMEGHRGEDAGLEERTHKAVQFVKGGGTKKQPKRRVMMGS</sequence>
<dbReference type="CDD" id="cd19817">
    <property type="entry name" value="Bbox1_ANCHR-like"/>
    <property type="match status" value="1"/>
</dbReference>
<feature type="compositionally biased region" description="Acidic residues" evidence="1">
    <location>
        <begin position="199"/>
        <end position="212"/>
    </location>
</feature>
<name>A0A0D1ZG87_9EURO</name>
<feature type="compositionally biased region" description="Polar residues" evidence="1">
    <location>
        <begin position="213"/>
        <end position="226"/>
    </location>
</feature>
<dbReference type="Pfam" id="PF22586">
    <property type="entry name" value="ANCHR-like_BBOX"/>
    <property type="match status" value="1"/>
</dbReference>
<dbReference type="PANTHER" id="PTHR46603:SF1">
    <property type="entry name" value="ABSCISSION_NOCUT CHECKPOINT REGULATOR"/>
    <property type="match status" value="1"/>
</dbReference>
<dbReference type="InterPro" id="IPR044553">
    <property type="entry name" value="Bbox1_ANCHR"/>
</dbReference>
<protein>
    <recommendedName>
        <fullName evidence="4">Abscission/NoCut checkpoint regulator</fullName>
    </recommendedName>
</protein>
<feature type="region of interest" description="Disordered" evidence="1">
    <location>
        <begin position="115"/>
        <end position="286"/>
    </location>
</feature>
<feature type="region of interest" description="Disordered" evidence="1">
    <location>
        <begin position="67"/>
        <end position="87"/>
    </location>
</feature>
<dbReference type="AlphaFoldDB" id="A0A0D1ZG87"/>
<evidence type="ECO:0000313" key="2">
    <source>
        <dbReference type="EMBL" id="KIV85788.1"/>
    </source>
</evidence>
<dbReference type="HOGENOM" id="CLU_037982_2_1_1"/>
<evidence type="ECO:0000313" key="3">
    <source>
        <dbReference type="Proteomes" id="UP000053599"/>
    </source>
</evidence>
<dbReference type="EMBL" id="KN846951">
    <property type="protein sequence ID" value="KIV85788.1"/>
    <property type="molecule type" value="Genomic_DNA"/>
</dbReference>
<reference evidence="2 3" key="1">
    <citation type="submission" date="2015-01" db="EMBL/GenBank/DDBJ databases">
        <title>The Genome Sequence of Exophiala sideris CBS121828.</title>
        <authorList>
            <consortium name="The Broad Institute Genomics Platform"/>
            <person name="Cuomo C."/>
            <person name="de Hoog S."/>
            <person name="Gorbushina A."/>
            <person name="Stielow B."/>
            <person name="Teixiera M."/>
            <person name="Abouelleil A."/>
            <person name="Chapman S.B."/>
            <person name="Priest M."/>
            <person name="Young S.K."/>
            <person name="Wortman J."/>
            <person name="Nusbaum C."/>
            <person name="Birren B."/>
        </authorList>
    </citation>
    <scope>NUCLEOTIDE SEQUENCE [LARGE SCALE GENOMIC DNA]</scope>
    <source>
        <strain evidence="2 3">CBS 121828</strain>
    </source>
</reference>
<gene>
    <name evidence="2" type="ORF">PV11_01446</name>
</gene>
<feature type="compositionally biased region" description="Basic and acidic residues" evidence="1">
    <location>
        <begin position="167"/>
        <end position="198"/>
    </location>
</feature>
<accession>A0A0D1ZG87</accession>
<evidence type="ECO:0008006" key="4">
    <source>
        <dbReference type="Google" id="ProtNLM"/>
    </source>
</evidence>
<evidence type="ECO:0000256" key="1">
    <source>
        <dbReference type="SAM" id="MobiDB-lite"/>
    </source>
</evidence>
<dbReference type="PANTHER" id="PTHR46603">
    <property type="entry name" value="ABSCISSION/NOCUT CHECKPOINT REGULATOR"/>
    <property type="match status" value="1"/>
</dbReference>
<feature type="compositionally biased region" description="Basic and acidic residues" evidence="1">
    <location>
        <begin position="125"/>
        <end position="141"/>
    </location>
</feature>
<dbReference type="OrthoDB" id="5407799at2759"/>
<proteinExistence type="predicted"/>
<dbReference type="Proteomes" id="UP000053599">
    <property type="component" value="Unassembled WGS sequence"/>
</dbReference>
<dbReference type="SUPFAM" id="SSF57845">
    <property type="entry name" value="B-box zinc-binding domain"/>
    <property type="match status" value="1"/>
</dbReference>
<feature type="compositionally biased region" description="Low complexity" evidence="1">
    <location>
        <begin position="268"/>
        <end position="284"/>
    </location>
</feature>